<gene>
    <name evidence="1" type="ORF">SAMN05216204_10887</name>
</gene>
<reference evidence="2" key="1">
    <citation type="submission" date="2016-10" db="EMBL/GenBank/DDBJ databases">
        <authorList>
            <person name="Varghese N."/>
            <person name="Submissions S."/>
        </authorList>
    </citation>
    <scope>NUCLEOTIDE SEQUENCE [LARGE SCALE GENOMIC DNA]</scope>
    <source>
        <strain evidence="2">CGMCC 1.12041</strain>
    </source>
</reference>
<evidence type="ECO:0000313" key="2">
    <source>
        <dbReference type="Proteomes" id="UP000198639"/>
    </source>
</evidence>
<organism evidence="1 2">
    <name type="scientific">Massilia yuzhufengensis</name>
    <dbReference type="NCBI Taxonomy" id="1164594"/>
    <lineage>
        <taxon>Bacteria</taxon>
        <taxon>Pseudomonadati</taxon>
        <taxon>Pseudomonadota</taxon>
        <taxon>Betaproteobacteria</taxon>
        <taxon>Burkholderiales</taxon>
        <taxon>Oxalobacteraceae</taxon>
        <taxon>Telluria group</taxon>
        <taxon>Massilia</taxon>
    </lineage>
</organism>
<dbReference type="STRING" id="1164594.SAMN05216204_10887"/>
<dbReference type="AlphaFoldDB" id="A0A1I1KRT5"/>
<name>A0A1I1KRT5_9BURK</name>
<sequence>MKKSKHFAFAAIAFGISSAGFLMAHHLGLGGGLGALATAYAALAFRAREQELQDC</sequence>
<dbReference type="Proteomes" id="UP000198639">
    <property type="component" value="Unassembled WGS sequence"/>
</dbReference>
<protein>
    <submittedName>
        <fullName evidence="1">Uncharacterized protein</fullName>
    </submittedName>
</protein>
<evidence type="ECO:0000313" key="1">
    <source>
        <dbReference type="EMBL" id="SFC63544.1"/>
    </source>
</evidence>
<keyword evidence="2" id="KW-1185">Reference proteome</keyword>
<dbReference type="RefSeq" id="WP_177207696.1">
    <property type="nucleotide sequence ID" value="NZ_FOLD01000008.1"/>
</dbReference>
<dbReference type="EMBL" id="FOLD01000008">
    <property type="protein sequence ID" value="SFC63544.1"/>
    <property type="molecule type" value="Genomic_DNA"/>
</dbReference>
<proteinExistence type="predicted"/>
<accession>A0A1I1KRT5</accession>